<dbReference type="EMBL" id="JANQDX010000017">
    <property type="protein sequence ID" value="KAL0907419.1"/>
    <property type="molecule type" value="Genomic_DNA"/>
</dbReference>
<comment type="caution">
    <text evidence="2">The sequence shown here is derived from an EMBL/GenBank/DDBJ whole genome shotgun (WGS) entry which is preliminary data.</text>
</comment>
<accession>A0ABD0U5A3</accession>
<evidence type="ECO:0000313" key="2">
    <source>
        <dbReference type="EMBL" id="KAL0907419.1"/>
    </source>
</evidence>
<proteinExistence type="predicted"/>
<evidence type="ECO:0000256" key="1">
    <source>
        <dbReference type="SAM" id="MobiDB-lite"/>
    </source>
</evidence>
<organism evidence="2 3">
    <name type="scientific">Dendrobium thyrsiflorum</name>
    <name type="common">Pinecone-like raceme dendrobium</name>
    <name type="synonym">Orchid</name>
    <dbReference type="NCBI Taxonomy" id="117978"/>
    <lineage>
        <taxon>Eukaryota</taxon>
        <taxon>Viridiplantae</taxon>
        <taxon>Streptophyta</taxon>
        <taxon>Embryophyta</taxon>
        <taxon>Tracheophyta</taxon>
        <taxon>Spermatophyta</taxon>
        <taxon>Magnoliopsida</taxon>
        <taxon>Liliopsida</taxon>
        <taxon>Asparagales</taxon>
        <taxon>Orchidaceae</taxon>
        <taxon>Epidendroideae</taxon>
        <taxon>Malaxideae</taxon>
        <taxon>Dendrobiinae</taxon>
        <taxon>Dendrobium</taxon>
    </lineage>
</organism>
<feature type="compositionally biased region" description="Basic and acidic residues" evidence="1">
    <location>
        <begin position="51"/>
        <end position="64"/>
    </location>
</feature>
<dbReference type="Proteomes" id="UP001552299">
    <property type="component" value="Unassembled WGS sequence"/>
</dbReference>
<protein>
    <submittedName>
        <fullName evidence="2">Uncharacterized protein</fullName>
    </submittedName>
</protein>
<feature type="region of interest" description="Disordered" evidence="1">
    <location>
        <begin position="51"/>
        <end position="71"/>
    </location>
</feature>
<name>A0ABD0U5A3_DENTH</name>
<evidence type="ECO:0000313" key="3">
    <source>
        <dbReference type="Proteomes" id="UP001552299"/>
    </source>
</evidence>
<reference evidence="2 3" key="1">
    <citation type="journal article" date="2024" name="Plant Biotechnol. J.">
        <title>Dendrobium thyrsiflorum genome and its molecular insights into genes involved in important horticultural traits.</title>
        <authorList>
            <person name="Chen B."/>
            <person name="Wang J.Y."/>
            <person name="Zheng P.J."/>
            <person name="Li K.L."/>
            <person name="Liang Y.M."/>
            <person name="Chen X.F."/>
            <person name="Zhang C."/>
            <person name="Zhao X."/>
            <person name="He X."/>
            <person name="Zhang G.Q."/>
            <person name="Liu Z.J."/>
            <person name="Xu Q."/>
        </authorList>
    </citation>
    <scope>NUCLEOTIDE SEQUENCE [LARGE SCALE GENOMIC DNA]</scope>
    <source>
        <strain evidence="2">GZMU011</strain>
    </source>
</reference>
<keyword evidence="3" id="KW-1185">Reference proteome</keyword>
<gene>
    <name evidence="2" type="ORF">M5K25_021830</name>
</gene>
<dbReference type="AlphaFoldDB" id="A0ABD0U5A3"/>
<sequence length="149" mass="17040">MSTEDLRYVSHESVPFQAQPNELRTVSEARRQMAGEVVDVYSQVLERETAAEVRRNETSPDHLVNKSGDISPESEFPNIPKFIILVRCEKDGGRPPVSWLSERFIKERLVQEPSSEGMVEFRLAEFKSRCSSFPSFPREEGIGPPREFP</sequence>